<evidence type="ECO:0000313" key="2">
    <source>
        <dbReference type="Proteomes" id="UP000269154"/>
    </source>
</evidence>
<keyword evidence="2" id="KW-1185">Reference proteome</keyword>
<dbReference type="EMBL" id="RCBY01000033">
    <property type="protein sequence ID" value="RQH47944.1"/>
    <property type="molecule type" value="Genomic_DNA"/>
</dbReference>
<dbReference type="PANTHER" id="PTHR34614:SF2">
    <property type="entry name" value="TRANSPOSASE IS4-LIKE DOMAIN-CONTAINING PROTEIN"/>
    <property type="match status" value="1"/>
</dbReference>
<dbReference type="PANTHER" id="PTHR34614">
    <property type="match status" value="1"/>
</dbReference>
<name>A0A3N6PGH7_9CYAN</name>
<protein>
    <submittedName>
        <fullName evidence="1">Uncharacterized protein</fullName>
    </submittedName>
</protein>
<accession>A0A3N6PGH7</accession>
<evidence type="ECO:0000313" key="1">
    <source>
        <dbReference type="EMBL" id="RQH47944.1"/>
    </source>
</evidence>
<reference evidence="1 2" key="1">
    <citation type="journal article" date="2018" name="ACS Chem. Biol.">
        <title>Ketoreductase domain dysfunction expands chemodiversity: malyngamide biosynthesis in the cyanobacterium Okeania hirsuta.</title>
        <authorList>
            <person name="Moss N.A."/>
            <person name="Leao T."/>
            <person name="Rankin M."/>
            <person name="McCullough T.M."/>
            <person name="Qu P."/>
            <person name="Korobeynikov A."/>
            <person name="Smith J.L."/>
            <person name="Gerwick L."/>
            <person name="Gerwick W.H."/>
        </authorList>
    </citation>
    <scope>NUCLEOTIDE SEQUENCE [LARGE SCALE GENOMIC DNA]</scope>
    <source>
        <strain evidence="1 2">PAB10Feb10-1</strain>
    </source>
</reference>
<gene>
    <name evidence="1" type="ORF">D5R40_08450</name>
</gene>
<organism evidence="1 2">
    <name type="scientific">Okeania hirsuta</name>
    <dbReference type="NCBI Taxonomy" id="1458930"/>
    <lineage>
        <taxon>Bacteria</taxon>
        <taxon>Bacillati</taxon>
        <taxon>Cyanobacteriota</taxon>
        <taxon>Cyanophyceae</taxon>
        <taxon>Oscillatoriophycideae</taxon>
        <taxon>Oscillatoriales</taxon>
        <taxon>Microcoleaceae</taxon>
        <taxon>Okeania</taxon>
    </lineage>
</organism>
<dbReference type="AlphaFoldDB" id="A0A3N6PGH7"/>
<dbReference type="Proteomes" id="UP000269154">
    <property type="component" value="Unassembled WGS sequence"/>
</dbReference>
<sequence>MNLTKKSLVQGMKDFKKQLNFDSLMVADSALYTQKNLQLLTDIKWLSRVPVRIKAAHKLVQETDGSDFTTSQIKGYRYQELSKT</sequence>
<comment type="caution">
    <text evidence="1">The sequence shown here is derived from an EMBL/GenBank/DDBJ whole genome shotgun (WGS) entry which is preliminary data.</text>
</comment>
<proteinExistence type="predicted"/>
<dbReference type="OrthoDB" id="467786at2"/>